<keyword evidence="3" id="KW-1185">Reference proteome</keyword>
<dbReference type="Pfam" id="PF05275">
    <property type="entry name" value="CopB"/>
    <property type="match status" value="1"/>
</dbReference>
<dbReference type="RefSeq" id="WP_245779137.1">
    <property type="nucleotide sequence ID" value="NZ_FOQH01000005.1"/>
</dbReference>
<accession>A0A1I3GQ91</accession>
<proteinExistence type="predicted"/>
<feature type="chain" id="PRO_5011538255" evidence="1">
    <location>
        <begin position="24"/>
        <end position="232"/>
    </location>
</feature>
<dbReference type="GO" id="GO:0009279">
    <property type="term" value="C:cell outer membrane"/>
    <property type="evidence" value="ECO:0007669"/>
    <property type="project" value="InterPro"/>
</dbReference>
<sequence>MRRMTLSAAVPAALIALAGPAAAEPLAWNFNAEQFEFRTGDEDLLAWSADFTAGYDDLKVLIRSEAEYGLEESAFEKLETQARLATPIADFWDATAGIMVSTPEGPDRVYGVVGFHGLAPQWFEVDADAYLSDKPFLRAEVDYEALITNRVILTPSIEATLPLVDDAGIDRGGFAPIVEVGARLSYDLVDRLVSPYVGVHYERAFGESGDRRRASGGARDALFFVAGTKILF</sequence>
<protein>
    <submittedName>
        <fullName evidence="2">Copper resistance protein B</fullName>
    </submittedName>
</protein>
<dbReference type="GO" id="GO:0006878">
    <property type="term" value="P:intracellular copper ion homeostasis"/>
    <property type="evidence" value="ECO:0007669"/>
    <property type="project" value="InterPro"/>
</dbReference>
<evidence type="ECO:0000313" key="2">
    <source>
        <dbReference type="EMBL" id="SFI25554.1"/>
    </source>
</evidence>
<keyword evidence="1" id="KW-0732">Signal</keyword>
<name>A0A1I3GQ91_9RHOB</name>
<dbReference type="SUPFAM" id="SSF103515">
    <property type="entry name" value="Autotransporter"/>
    <property type="match status" value="1"/>
</dbReference>
<dbReference type="GO" id="GO:0005507">
    <property type="term" value="F:copper ion binding"/>
    <property type="evidence" value="ECO:0007669"/>
    <property type="project" value="InterPro"/>
</dbReference>
<feature type="signal peptide" evidence="1">
    <location>
        <begin position="1"/>
        <end position="23"/>
    </location>
</feature>
<dbReference type="InterPro" id="IPR036709">
    <property type="entry name" value="Autotransporte_beta_dom_sf"/>
</dbReference>
<organism evidence="2 3">
    <name type="scientific">Albimonas pacifica</name>
    <dbReference type="NCBI Taxonomy" id="1114924"/>
    <lineage>
        <taxon>Bacteria</taxon>
        <taxon>Pseudomonadati</taxon>
        <taxon>Pseudomonadota</taxon>
        <taxon>Alphaproteobacteria</taxon>
        <taxon>Rhodobacterales</taxon>
        <taxon>Paracoccaceae</taxon>
        <taxon>Albimonas</taxon>
    </lineage>
</organism>
<dbReference type="InterPro" id="IPR007939">
    <property type="entry name" value="Cu-R_B_prcur"/>
</dbReference>
<dbReference type="EMBL" id="FOQH01000005">
    <property type="protein sequence ID" value="SFI25554.1"/>
    <property type="molecule type" value="Genomic_DNA"/>
</dbReference>
<evidence type="ECO:0000256" key="1">
    <source>
        <dbReference type="SAM" id="SignalP"/>
    </source>
</evidence>
<dbReference type="Proteomes" id="UP000199377">
    <property type="component" value="Unassembled WGS sequence"/>
</dbReference>
<dbReference type="AlphaFoldDB" id="A0A1I3GQ91"/>
<evidence type="ECO:0000313" key="3">
    <source>
        <dbReference type="Proteomes" id="UP000199377"/>
    </source>
</evidence>
<reference evidence="2 3" key="1">
    <citation type="submission" date="2016-10" db="EMBL/GenBank/DDBJ databases">
        <authorList>
            <person name="de Groot N.N."/>
        </authorList>
    </citation>
    <scope>NUCLEOTIDE SEQUENCE [LARGE SCALE GENOMIC DNA]</scope>
    <source>
        <strain evidence="2 3">CGMCC 1.11030</strain>
    </source>
</reference>
<gene>
    <name evidence="2" type="ORF">SAMN05216258_105283</name>
</gene>
<dbReference type="STRING" id="1114924.SAMN05216258_105283"/>